<evidence type="ECO:0000256" key="5">
    <source>
        <dbReference type="ARBA" id="ARBA00022989"/>
    </source>
</evidence>
<gene>
    <name evidence="9" type="ORF">DFP94_106125</name>
</gene>
<evidence type="ECO:0000256" key="3">
    <source>
        <dbReference type="ARBA" id="ARBA00022475"/>
    </source>
</evidence>
<dbReference type="GO" id="GO:0048473">
    <property type="term" value="P:D-methionine transmembrane transport"/>
    <property type="evidence" value="ECO:0007669"/>
    <property type="project" value="TreeGrafter"/>
</dbReference>
<name>A0A369BB06_9BACL</name>
<comment type="similarity">
    <text evidence="7">Belongs to the binding-protein-dependent transport system permease family.</text>
</comment>
<keyword evidence="5 7" id="KW-1133">Transmembrane helix</keyword>
<feature type="transmembrane region" description="Helical" evidence="7">
    <location>
        <begin position="93"/>
        <end position="113"/>
    </location>
</feature>
<reference evidence="9 10" key="1">
    <citation type="submission" date="2018-07" db="EMBL/GenBank/DDBJ databases">
        <title>Genomic Encyclopedia of Type Strains, Phase III (KMG-III): the genomes of soil and plant-associated and newly described type strains.</title>
        <authorList>
            <person name="Whitman W."/>
        </authorList>
    </citation>
    <scope>NUCLEOTIDE SEQUENCE [LARGE SCALE GENOMIC DNA]</scope>
    <source>
        <strain evidence="9 10">CECT 8333</strain>
    </source>
</reference>
<keyword evidence="4 7" id="KW-0812">Transmembrane</keyword>
<accession>A0A369BB06</accession>
<proteinExistence type="inferred from homology"/>
<dbReference type="RefSeq" id="WP_220270924.1">
    <property type="nucleotide sequence ID" value="NZ_QPJW01000006.1"/>
</dbReference>
<feature type="transmembrane region" description="Helical" evidence="7">
    <location>
        <begin position="22"/>
        <end position="44"/>
    </location>
</feature>
<dbReference type="Proteomes" id="UP000253090">
    <property type="component" value="Unassembled WGS sequence"/>
</dbReference>
<dbReference type="Gene3D" id="1.10.3720.10">
    <property type="entry name" value="MetI-like"/>
    <property type="match status" value="1"/>
</dbReference>
<dbReference type="PROSITE" id="PS50928">
    <property type="entry name" value="ABC_TM1"/>
    <property type="match status" value="1"/>
</dbReference>
<sequence>MYEYDWQTMLMKIILPGLRETIFMLIGSFAASVIFGFLLSLVLITTDQRGLRPNRAVYETISVVINVLRSIPFVILIIAIIPLTRLICGTSIGIGPAIFSIAVAGSPLIARLLENCFKEINPSLIEAAKSFGASDWQITYHVIVKESIPLVVSQMTFAVVSILGFTAIAGTVGSGGLGAVALTYGYQNFNDKVMYSTLLILILIVEILQILGNILYKKIK</sequence>
<dbReference type="InterPro" id="IPR051322">
    <property type="entry name" value="AA_ABC_Transporter_Permease"/>
</dbReference>
<keyword evidence="10" id="KW-1185">Reference proteome</keyword>
<feature type="domain" description="ABC transmembrane type-1" evidence="8">
    <location>
        <begin position="18"/>
        <end position="212"/>
    </location>
</feature>
<keyword evidence="6 7" id="KW-0472">Membrane</keyword>
<feature type="transmembrane region" description="Helical" evidence="7">
    <location>
        <begin position="56"/>
        <end position="81"/>
    </location>
</feature>
<comment type="subcellular location">
    <subcellularLocation>
        <location evidence="1 7">Cell membrane</location>
        <topology evidence="1 7">Multi-pass membrane protein</topology>
    </subcellularLocation>
</comment>
<evidence type="ECO:0000256" key="4">
    <source>
        <dbReference type="ARBA" id="ARBA00022692"/>
    </source>
</evidence>
<dbReference type="GO" id="GO:0005886">
    <property type="term" value="C:plasma membrane"/>
    <property type="evidence" value="ECO:0007669"/>
    <property type="project" value="UniProtKB-SubCell"/>
</dbReference>
<evidence type="ECO:0000259" key="8">
    <source>
        <dbReference type="PROSITE" id="PS50928"/>
    </source>
</evidence>
<dbReference type="SUPFAM" id="SSF161098">
    <property type="entry name" value="MetI-like"/>
    <property type="match status" value="1"/>
</dbReference>
<evidence type="ECO:0000313" key="10">
    <source>
        <dbReference type="Proteomes" id="UP000253090"/>
    </source>
</evidence>
<evidence type="ECO:0000313" key="9">
    <source>
        <dbReference type="EMBL" id="RCX18591.1"/>
    </source>
</evidence>
<dbReference type="PANTHER" id="PTHR30450">
    <property type="entry name" value="ABC TRANSPORTER PERMEASE"/>
    <property type="match status" value="1"/>
</dbReference>
<dbReference type="PANTHER" id="PTHR30450:SF1">
    <property type="entry name" value="D-METHIONINE TRANSPORT SYSTEM PERMEASE PROTEIN METI-RELATED"/>
    <property type="match status" value="1"/>
</dbReference>
<keyword evidence="3" id="KW-1003">Cell membrane</keyword>
<evidence type="ECO:0000256" key="2">
    <source>
        <dbReference type="ARBA" id="ARBA00022448"/>
    </source>
</evidence>
<comment type="caution">
    <text evidence="9">The sequence shown here is derived from an EMBL/GenBank/DDBJ whole genome shotgun (WGS) entry which is preliminary data.</text>
</comment>
<evidence type="ECO:0000256" key="6">
    <source>
        <dbReference type="ARBA" id="ARBA00023136"/>
    </source>
</evidence>
<keyword evidence="2 7" id="KW-0813">Transport</keyword>
<organism evidence="9 10">
    <name type="scientific">Fontibacillus phaseoli</name>
    <dbReference type="NCBI Taxonomy" id="1416533"/>
    <lineage>
        <taxon>Bacteria</taxon>
        <taxon>Bacillati</taxon>
        <taxon>Bacillota</taxon>
        <taxon>Bacilli</taxon>
        <taxon>Bacillales</taxon>
        <taxon>Paenibacillaceae</taxon>
        <taxon>Fontibacillus</taxon>
    </lineage>
</organism>
<protein>
    <submittedName>
        <fullName evidence="9">D-methionine transport system permease protein</fullName>
    </submittedName>
</protein>
<dbReference type="InterPro" id="IPR000515">
    <property type="entry name" value="MetI-like"/>
</dbReference>
<dbReference type="Pfam" id="PF00528">
    <property type="entry name" value="BPD_transp_1"/>
    <property type="match status" value="1"/>
</dbReference>
<feature type="transmembrane region" description="Helical" evidence="7">
    <location>
        <begin position="155"/>
        <end position="181"/>
    </location>
</feature>
<dbReference type="CDD" id="cd06261">
    <property type="entry name" value="TM_PBP2"/>
    <property type="match status" value="1"/>
</dbReference>
<dbReference type="InterPro" id="IPR035906">
    <property type="entry name" value="MetI-like_sf"/>
</dbReference>
<evidence type="ECO:0000256" key="7">
    <source>
        <dbReference type="RuleBase" id="RU363032"/>
    </source>
</evidence>
<dbReference type="AlphaFoldDB" id="A0A369BB06"/>
<evidence type="ECO:0000256" key="1">
    <source>
        <dbReference type="ARBA" id="ARBA00004651"/>
    </source>
</evidence>
<dbReference type="EMBL" id="QPJW01000006">
    <property type="protein sequence ID" value="RCX18591.1"/>
    <property type="molecule type" value="Genomic_DNA"/>
</dbReference>
<feature type="transmembrane region" description="Helical" evidence="7">
    <location>
        <begin position="193"/>
        <end position="216"/>
    </location>
</feature>